<keyword evidence="3" id="KW-0677">Repeat</keyword>
<protein>
    <submittedName>
        <fullName evidence="5">Putative membrane glycoprotein lig-1</fullName>
    </submittedName>
</protein>
<dbReference type="InParanoid" id="A0A0P6IUC0"/>
<dbReference type="SUPFAM" id="SSF52058">
    <property type="entry name" value="L domain-like"/>
    <property type="match status" value="1"/>
</dbReference>
<evidence type="ECO:0000256" key="4">
    <source>
        <dbReference type="SAM" id="SignalP"/>
    </source>
</evidence>
<dbReference type="PROSITE" id="PS51450">
    <property type="entry name" value="LRR"/>
    <property type="match status" value="1"/>
</dbReference>
<dbReference type="Pfam" id="PF13855">
    <property type="entry name" value="LRR_8"/>
    <property type="match status" value="1"/>
</dbReference>
<dbReference type="PANTHER" id="PTHR24373">
    <property type="entry name" value="SLIT RELATED LEUCINE-RICH REPEAT NEURONAL PROTEIN"/>
    <property type="match status" value="1"/>
</dbReference>
<keyword evidence="1" id="KW-0433">Leucine-rich repeat</keyword>
<dbReference type="GO" id="GO:0031012">
    <property type="term" value="C:extracellular matrix"/>
    <property type="evidence" value="ECO:0007669"/>
    <property type="project" value="TreeGrafter"/>
</dbReference>
<feature type="signal peptide" evidence="4">
    <location>
        <begin position="1"/>
        <end position="26"/>
    </location>
</feature>
<dbReference type="SMART" id="SM00369">
    <property type="entry name" value="LRR_TYP"/>
    <property type="match status" value="3"/>
</dbReference>
<dbReference type="EMBL" id="GDUN01000567">
    <property type="protein sequence ID" value="JAN95352.1"/>
    <property type="molecule type" value="mRNA"/>
</dbReference>
<organism evidence="5">
    <name type="scientific">Aedes aegypti</name>
    <name type="common">Yellowfever mosquito</name>
    <name type="synonym">Culex aegypti</name>
    <dbReference type="NCBI Taxonomy" id="7159"/>
    <lineage>
        <taxon>Eukaryota</taxon>
        <taxon>Metazoa</taxon>
        <taxon>Ecdysozoa</taxon>
        <taxon>Arthropoda</taxon>
        <taxon>Hexapoda</taxon>
        <taxon>Insecta</taxon>
        <taxon>Pterygota</taxon>
        <taxon>Neoptera</taxon>
        <taxon>Endopterygota</taxon>
        <taxon>Diptera</taxon>
        <taxon>Nematocera</taxon>
        <taxon>Culicoidea</taxon>
        <taxon>Culicidae</taxon>
        <taxon>Culicinae</taxon>
        <taxon>Aedini</taxon>
        <taxon>Aedes</taxon>
        <taxon>Stegomyia</taxon>
    </lineage>
</organism>
<dbReference type="InterPro" id="IPR001611">
    <property type="entry name" value="Leu-rich_rpt"/>
</dbReference>
<dbReference type="Gene3D" id="3.80.10.10">
    <property type="entry name" value="Ribonuclease Inhibitor"/>
    <property type="match status" value="1"/>
</dbReference>
<dbReference type="InterPro" id="IPR003591">
    <property type="entry name" value="Leu-rich_rpt_typical-subtyp"/>
</dbReference>
<dbReference type="AlphaFoldDB" id="A0A0P6IUC0"/>
<dbReference type="PANTHER" id="PTHR24373:SF378">
    <property type="entry name" value="FI03225P-RELATED"/>
    <property type="match status" value="1"/>
</dbReference>
<keyword evidence="2 4" id="KW-0732">Signal</keyword>
<dbReference type="InterPro" id="IPR050328">
    <property type="entry name" value="Dev_Immune_Receptor"/>
</dbReference>
<reference evidence="5" key="1">
    <citation type="journal article" date="2016" name="PLoS ONE">
        <title>A Deep Insight into the Sialome of Male and Female Aedes aegypti Mosquitoes.</title>
        <authorList>
            <person name="Ribeiro J.M."/>
            <person name="Martin-Martin I."/>
            <person name="Arca B."/>
            <person name="Calvo E."/>
        </authorList>
    </citation>
    <scope>NUCLEOTIDE SEQUENCE</scope>
    <source>
        <strain evidence="5">Liverpool</strain>
        <tissue evidence="5">Salivary glands</tissue>
    </source>
</reference>
<evidence type="ECO:0000313" key="5">
    <source>
        <dbReference type="EMBL" id="JAN95352.1"/>
    </source>
</evidence>
<evidence type="ECO:0000256" key="3">
    <source>
        <dbReference type="ARBA" id="ARBA00022737"/>
    </source>
</evidence>
<dbReference type="VEuPathDB" id="VectorBase:AAEL009792"/>
<evidence type="ECO:0000256" key="1">
    <source>
        <dbReference type="ARBA" id="ARBA00022614"/>
    </source>
</evidence>
<dbReference type="GO" id="GO:0005615">
    <property type="term" value="C:extracellular space"/>
    <property type="evidence" value="ECO:0007669"/>
    <property type="project" value="TreeGrafter"/>
</dbReference>
<evidence type="ECO:0000256" key="2">
    <source>
        <dbReference type="ARBA" id="ARBA00022729"/>
    </source>
</evidence>
<accession>A0A0P6IUC0</accession>
<feature type="chain" id="PRO_5014236338" evidence="4">
    <location>
        <begin position="27"/>
        <end position="318"/>
    </location>
</feature>
<dbReference type="InterPro" id="IPR032675">
    <property type="entry name" value="LRR_dom_sf"/>
</dbReference>
<sequence>MILGSVVILPSLCLLVIATMSHQTYAKNITCWELPCRQNRYHFDCCIRKLEIDDGTTIESANFAKQQYILLEDSNIYTVSPQLFQLMTDAKMLEIIGGFVPWVYLRPSLTMLTITDSQTKQIFIDPEQKKYRLIWLEVRNITMKELPQNLNQLRDLEHIGLVDSGLEFLVMDQFDGLNKLEELNLSGNNIARIYVNFPMRLPSLRCLQLNDNQLTAIDLSFWHMPELTTFDLSSNQLKYMAHYNSNQFDKLCAIKAERNKWNCKWLEEFLHACFHFRGYGFSEQQVECDEDVEWRENCCYGNETDVGYLEYLREMQLI</sequence>
<name>A0A0P6IUC0_AEDAE</name>
<proteinExistence type="evidence at transcript level"/>